<gene>
    <name evidence="7" type="ORF">Ocin01_06296</name>
</gene>
<keyword evidence="4" id="KW-0175">Coiled coil</keyword>
<dbReference type="GO" id="GO:0000978">
    <property type="term" value="F:RNA polymerase II cis-regulatory region sequence-specific DNA binding"/>
    <property type="evidence" value="ECO:0007669"/>
    <property type="project" value="TreeGrafter"/>
</dbReference>
<evidence type="ECO:0000313" key="7">
    <source>
        <dbReference type="EMBL" id="ODN00386.1"/>
    </source>
</evidence>
<feature type="region of interest" description="Disordered" evidence="5">
    <location>
        <begin position="298"/>
        <end position="373"/>
    </location>
</feature>
<evidence type="ECO:0000256" key="1">
    <source>
        <dbReference type="ARBA" id="ARBA00023015"/>
    </source>
</evidence>
<dbReference type="STRING" id="48709.A0A1D2N603"/>
<reference evidence="7 8" key="1">
    <citation type="journal article" date="2016" name="Genome Biol. Evol.">
        <title>Gene Family Evolution Reflects Adaptation to Soil Environmental Stressors in the Genome of the Collembolan Orchesella cincta.</title>
        <authorList>
            <person name="Faddeeva-Vakhrusheva A."/>
            <person name="Derks M.F."/>
            <person name="Anvar S.Y."/>
            <person name="Agamennone V."/>
            <person name="Suring W."/>
            <person name="Smit S."/>
            <person name="van Straalen N.M."/>
            <person name="Roelofs D."/>
        </authorList>
    </citation>
    <scope>NUCLEOTIDE SEQUENCE [LARGE SCALE GENOMIC DNA]</scope>
    <source>
        <tissue evidence="7">Mixed pool</tissue>
    </source>
</reference>
<feature type="compositionally biased region" description="Basic residues" evidence="5">
    <location>
        <begin position="127"/>
        <end position="151"/>
    </location>
</feature>
<proteinExistence type="predicted"/>
<dbReference type="CDD" id="cd14718">
    <property type="entry name" value="bZIP_Maf_large"/>
    <property type="match status" value="1"/>
</dbReference>
<feature type="compositionally biased region" description="Pro residues" evidence="5">
    <location>
        <begin position="21"/>
        <end position="30"/>
    </location>
</feature>
<evidence type="ECO:0000256" key="3">
    <source>
        <dbReference type="ARBA" id="ARBA00023163"/>
    </source>
</evidence>
<keyword evidence="1" id="KW-0805">Transcription regulation</keyword>
<feature type="region of interest" description="Disordered" evidence="5">
    <location>
        <begin position="118"/>
        <end position="185"/>
    </location>
</feature>
<keyword evidence="3" id="KW-0804">Transcription</keyword>
<dbReference type="Proteomes" id="UP000094527">
    <property type="component" value="Unassembled WGS sequence"/>
</dbReference>
<feature type="compositionally biased region" description="Low complexity" evidence="5">
    <location>
        <begin position="327"/>
        <end position="339"/>
    </location>
</feature>
<dbReference type="PANTHER" id="PTHR10129:SF48">
    <property type="entry name" value="MAF-S, ISOFORM B"/>
    <property type="match status" value="1"/>
</dbReference>
<keyword evidence="2" id="KW-0238">DNA-binding</keyword>
<evidence type="ECO:0000259" key="6">
    <source>
        <dbReference type="Pfam" id="PF03131"/>
    </source>
</evidence>
<protein>
    <submittedName>
        <fullName evidence="7">Transcription factor MafA</fullName>
    </submittedName>
</protein>
<dbReference type="Pfam" id="PF03131">
    <property type="entry name" value="bZIP_Maf"/>
    <property type="match status" value="1"/>
</dbReference>
<dbReference type="GO" id="GO:0005634">
    <property type="term" value="C:nucleus"/>
    <property type="evidence" value="ECO:0007669"/>
    <property type="project" value="TreeGrafter"/>
</dbReference>
<dbReference type="InterPro" id="IPR046347">
    <property type="entry name" value="bZIP_sf"/>
</dbReference>
<dbReference type="InterPro" id="IPR004826">
    <property type="entry name" value="bZIP_Maf"/>
</dbReference>
<evidence type="ECO:0000313" key="8">
    <source>
        <dbReference type="Proteomes" id="UP000094527"/>
    </source>
</evidence>
<organism evidence="7 8">
    <name type="scientific">Orchesella cincta</name>
    <name type="common">Springtail</name>
    <name type="synonym">Podura cincta</name>
    <dbReference type="NCBI Taxonomy" id="48709"/>
    <lineage>
        <taxon>Eukaryota</taxon>
        <taxon>Metazoa</taxon>
        <taxon>Ecdysozoa</taxon>
        <taxon>Arthropoda</taxon>
        <taxon>Hexapoda</taxon>
        <taxon>Collembola</taxon>
        <taxon>Entomobryomorpha</taxon>
        <taxon>Entomobryoidea</taxon>
        <taxon>Orchesellidae</taxon>
        <taxon>Orchesellinae</taxon>
        <taxon>Orchesella</taxon>
    </lineage>
</organism>
<feature type="compositionally biased region" description="Low complexity" evidence="5">
    <location>
        <begin position="153"/>
        <end position="168"/>
    </location>
</feature>
<evidence type="ECO:0000256" key="4">
    <source>
        <dbReference type="SAM" id="Coils"/>
    </source>
</evidence>
<evidence type="ECO:0000256" key="2">
    <source>
        <dbReference type="ARBA" id="ARBA00023125"/>
    </source>
</evidence>
<dbReference type="SUPFAM" id="SSF47454">
    <property type="entry name" value="A DNA-binding domain in eukaryotic transcription factors"/>
    <property type="match status" value="1"/>
</dbReference>
<sequence>MYSNLSVANRQHLLQVKTLPSTPPATPPEGSPTQYHTGSPHFQRAQPVGGHTPHCEHDGGRGHMVEEIGMWNQGGMEPDSYSMNHEPIPINLSQNCPAGIVDNMWIPKEHQVIHGGVGSPQPYIPHAHGHGLPHHAHMHHHHPHTRSHHRSQSLESTKDSSSYSSSGSNGPLPRGQGGNPMEIPDEVLTSKPVRELNKLLHGYPRDAIVKLKQKRRTLKNRGYAQNCRTKRLHQKNQLEVTNKVLKDQIDKLTQDRDFWKSKATDLHRRFQHLEMAAASANNANAVSIAAAAAAAAAGNNHNGPAHSHSGSANATNNGLNSAHLHHSNGQLSSNQQQQHSHPRLNVPATSSTSGSSSNNANPSGAANGRIAGGNLESGIYSAETSTTSSPDSTYY</sequence>
<feature type="coiled-coil region" evidence="4">
    <location>
        <begin position="235"/>
        <end position="262"/>
    </location>
</feature>
<feature type="domain" description="Basic leucine zipper" evidence="6">
    <location>
        <begin position="184"/>
        <end position="273"/>
    </location>
</feature>
<evidence type="ECO:0000256" key="5">
    <source>
        <dbReference type="SAM" id="MobiDB-lite"/>
    </source>
</evidence>
<name>A0A1D2N603_ORCCI</name>
<dbReference type="PANTHER" id="PTHR10129">
    <property type="entry name" value="TRANSCRIPTION FACTOR MAF"/>
    <property type="match status" value="1"/>
</dbReference>
<feature type="compositionally biased region" description="Low complexity" evidence="5">
    <location>
        <begin position="347"/>
        <end position="367"/>
    </location>
</feature>
<accession>A0A1D2N603</accession>
<dbReference type="InterPro" id="IPR008917">
    <property type="entry name" value="TF_DNA-bd_sf"/>
</dbReference>
<dbReference type="SUPFAM" id="SSF57959">
    <property type="entry name" value="Leucine zipper domain"/>
    <property type="match status" value="1"/>
</dbReference>
<dbReference type="Gene3D" id="1.20.5.170">
    <property type="match status" value="1"/>
</dbReference>
<dbReference type="EMBL" id="LJIJ01000210">
    <property type="protein sequence ID" value="ODN00386.1"/>
    <property type="molecule type" value="Genomic_DNA"/>
</dbReference>
<dbReference type="OMA" id="HEPIPIN"/>
<feature type="region of interest" description="Disordered" evidence="5">
    <location>
        <begin position="15"/>
        <end position="61"/>
    </location>
</feature>
<dbReference type="AlphaFoldDB" id="A0A1D2N603"/>
<feature type="compositionally biased region" description="Low complexity" evidence="5">
    <location>
        <begin position="298"/>
        <end position="312"/>
    </location>
</feature>
<dbReference type="InterPro" id="IPR024874">
    <property type="entry name" value="Transcription_factor_Maf_fam"/>
</dbReference>
<dbReference type="OrthoDB" id="5974330at2759"/>
<keyword evidence="8" id="KW-1185">Reference proteome</keyword>
<comment type="caution">
    <text evidence="7">The sequence shown here is derived from an EMBL/GenBank/DDBJ whole genome shotgun (WGS) entry which is preliminary data.</text>
</comment>
<dbReference type="GO" id="GO:0000981">
    <property type="term" value="F:DNA-binding transcription factor activity, RNA polymerase II-specific"/>
    <property type="evidence" value="ECO:0007669"/>
    <property type="project" value="TreeGrafter"/>
</dbReference>